<proteinExistence type="predicted"/>
<organism evidence="1 2">
    <name type="scientific">Escherichia coli</name>
    <dbReference type="NCBI Taxonomy" id="562"/>
    <lineage>
        <taxon>Bacteria</taxon>
        <taxon>Pseudomonadati</taxon>
        <taxon>Pseudomonadota</taxon>
        <taxon>Gammaproteobacteria</taxon>
        <taxon>Enterobacterales</taxon>
        <taxon>Enterobacteriaceae</taxon>
        <taxon>Escherichia</taxon>
    </lineage>
</organism>
<evidence type="ECO:0000313" key="1">
    <source>
        <dbReference type="EMBL" id="SQP84691.1"/>
    </source>
</evidence>
<reference evidence="1 2" key="1">
    <citation type="submission" date="2018-06" db="EMBL/GenBank/DDBJ databases">
        <authorList>
            <consortium name="Pathogen Informatics"/>
            <person name="Doyle S."/>
        </authorList>
    </citation>
    <scope>NUCLEOTIDE SEQUENCE [LARGE SCALE GENOMIC DNA]</scope>
    <source>
        <strain evidence="1 2">VREC0535</strain>
    </source>
</reference>
<accession>A0A2Y8MH70</accession>
<dbReference type="AlphaFoldDB" id="A0A2Y8MH70"/>
<sequence>MSWFQTWLLVHKSPCVSSAGFLLAQKSREKSRPPSLTAIFRSRVFPECLTIGLM</sequence>
<dbReference type="EMBL" id="UCZA01000025">
    <property type="protein sequence ID" value="SQP84691.1"/>
    <property type="molecule type" value="Genomic_DNA"/>
</dbReference>
<protein>
    <submittedName>
        <fullName evidence="1">Uncharacterized protein</fullName>
    </submittedName>
</protein>
<name>A0A2Y8MH70_ECOLX</name>
<dbReference type="Proteomes" id="UP000250671">
    <property type="component" value="Unassembled WGS sequence"/>
</dbReference>
<gene>
    <name evidence="1" type="ORF">SAMEA3752557_03795</name>
</gene>
<evidence type="ECO:0000313" key="2">
    <source>
        <dbReference type="Proteomes" id="UP000250671"/>
    </source>
</evidence>